<dbReference type="InterPro" id="IPR006674">
    <property type="entry name" value="HD_domain"/>
</dbReference>
<dbReference type="SMART" id="SM00471">
    <property type="entry name" value="HDc"/>
    <property type="match status" value="1"/>
</dbReference>
<proteinExistence type="predicted"/>
<evidence type="ECO:0000259" key="1">
    <source>
        <dbReference type="PROSITE" id="PS51831"/>
    </source>
</evidence>
<comment type="caution">
    <text evidence="2">The sequence shown here is derived from an EMBL/GenBank/DDBJ whole genome shotgun (WGS) entry which is preliminary data.</text>
</comment>
<dbReference type="CDD" id="cd00077">
    <property type="entry name" value="HDc"/>
    <property type="match status" value="1"/>
</dbReference>
<sequence>MKIFEVRDPVYGFIEFNEWENEIISHPAFQRLRRIRQLGFTDMVFPSAIHTRFEHSLGVMNLVTKMFDSVVNKEENKMLLKNQLNYEDEGLKRDRQIIRIAGLLHDIGHAPFSHVSEELMPYIPNTNRRYKHEDYTVAIITGPLKNVIEKHKSNVNYGITANDIADMIKGDPKSLGSRIFWKILISSQLDADRCDYLLRDSLHIGVKYGVYDLERLLVTLKLGKGPETNDIVLGIDEGGLHVAEGIVIARFQMFTQVYYHKTRRAYDFMLKEALKKTINEYPPPDRIEDFLKYDDYRTWHLMLNENEWFDNILKRNHIRMVMETEEMPSQEKAKKIEKLKEKLKESQIWFLEDCSDDAKLWYDLENEEIQIIDNEGKIKPLSQYSKIVQSLKMKFRKIRVYVKSEDKNRAKKLKEEENL</sequence>
<dbReference type="Pfam" id="PF01966">
    <property type="entry name" value="HD"/>
    <property type="match status" value="1"/>
</dbReference>
<dbReference type="EMBL" id="DRUY01000207">
    <property type="protein sequence ID" value="HHI66120.1"/>
    <property type="molecule type" value="Genomic_DNA"/>
</dbReference>
<dbReference type="GO" id="GO:0006203">
    <property type="term" value="P:dGTP catabolic process"/>
    <property type="evidence" value="ECO:0007669"/>
    <property type="project" value="TreeGrafter"/>
</dbReference>
<dbReference type="PROSITE" id="PS51831">
    <property type="entry name" value="HD"/>
    <property type="match status" value="1"/>
</dbReference>
<accession>A0A7C5KDM0</accession>
<dbReference type="Pfam" id="PF19276">
    <property type="entry name" value="HD_assoc_2"/>
    <property type="match status" value="1"/>
</dbReference>
<reference evidence="2" key="1">
    <citation type="journal article" date="2020" name="mSystems">
        <title>Genome- and Community-Level Interaction Insights into Carbon Utilization and Element Cycling Functions of Hydrothermarchaeota in Hydrothermal Sediment.</title>
        <authorList>
            <person name="Zhou Z."/>
            <person name="Liu Y."/>
            <person name="Xu W."/>
            <person name="Pan J."/>
            <person name="Luo Z.H."/>
            <person name="Li M."/>
        </authorList>
    </citation>
    <scope>NUCLEOTIDE SEQUENCE [LARGE SCALE GENOMIC DNA]</scope>
    <source>
        <strain evidence="2">SpSt-1019</strain>
    </source>
</reference>
<dbReference type="InterPro" id="IPR003607">
    <property type="entry name" value="HD/PDEase_dom"/>
</dbReference>
<dbReference type="PANTHER" id="PTHR11373:SF4">
    <property type="entry name" value="DEOXYNUCLEOSIDE TRIPHOSPHATE TRIPHOSPHOHYDROLASE SAMHD1"/>
    <property type="match status" value="1"/>
</dbReference>
<dbReference type="PANTHER" id="PTHR11373">
    <property type="entry name" value="DEOXYNUCLEOSIDE TRIPHOSPHATE TRIPHOSPHOHYDROLASE"/>
    <property type="match status" value="1"/>
</dbReference>
<name>A0A7C5KDM0_9BACT</name>
<evidence type="ECO:0000313" key="2">
    <source>
        <dbReference type="EMBL" id="HHI66120.1"/>
    </source>
</evidence>
<organism evidence="2">
    <name type="scientific">Thermodesulfobium narugense</name>
    <dbReference type="NCBI Taxonomy" id="184064"/>
    <lineage>
        <taxon>Bacteria</taxon>
        <taxon>Pseudomonadati</taxon>
        <taxon>Thermodesulfobiota</taxon>
        <taxon>Thermodesulfobiia</taxon>
        <taxon>Thermodesulfobiales</taxon>
        <taxon>Thermodesulfobiaceae</taxon>
        <taxon>Thermodesulfobium</taxon>
    </lineage>
</organism>
<feature type="domain" description="HD" evidence="1">
    <location>
        <begin position="52"/>
        <end position="197"/>
    </location>
</feature>
<dbReference type="InterPro" id="IPR050135">
    <property type="entry name" value="dGTPase-like"/>
</dbReference>
<dbReference type="SUPFAM" id="SSF109604">
    <property type="entry name" value="HD-domain/PDEase-like"/>
    <property type="match status" value="1"/>
</dbReference>
<dbReference type="GO" id="GO:0008832">
    <property type="term" value="F:dGTPase activity"/>
    <property type="evidence" value="ECO:0007669"/>
    <property type="project" value="TreeGrafter"/>
</dbReference>
<gene>
    <name evidence="2" type="ORF">ENL70_06205</name>
</gene>
<dbReference type="Gene3D" id="1.10.3210.10">
    <property type="entry name" value="Hypothetical protein af1432"/>
    <property type="match status" value="1"/>
</dbReference>
<dbReference type="AlphaFoldDB" id="A0A7C5KDM0"/>
<dbReference type="InterPro" id="IPR045509">
    <property type="entry name" value="HD_assoc_2"/>
</dbReference>
<protein>
    <submittedName>
        <fullName evidence="2">HD domain-containing protein</fullName>
    </submittedName>
</protein>